<evidence type="ECO:0000313" key="3">
    <source>
        <dbReference type="Proteomes" id="UP000694406"/>
    </source>
</evidence>
<dbReference type="PROSITE" id="PS50804">
    <property type="entry name" value="SCAN_BOX"/>
    <property type="match status" value="1"/>
</dbReference>
<protein>
    <recommendedName>
        <fullName evidence="1">SCAN box domain-containing protein</fullName>
    </recommendedName>
</protein>
<dbReference type="PANTHER" id="PTHR45913:SF19">
    <property type="entry name" value="LOW QUALITY PROTEIN: ZINC FINGER BED DOMAIN-CONTAINING PROTEIN 5-LIKE"/>
    <property type="match status" value="1"/>
</dbReference>
<accession>A0A8C5S6N5</accession>
<dbReference type="Proteomes" id="UP000694406">
    <property type="component" value="Unplaced"/>
</dbReference>
<dbReference type="InterPro" id="IPR003309">
    <property type="entry name" value="SCAN_dom"/>
</dbReference>
<dbReference type="SUPFAM" id="SSF47353">
    <property type="entry name" value="Retrovirus capsid dimerization domain-like"/>
    <property type="match status" value="1"/>
</dbReference>
<dbReference type="InterPro" id="IPR008906">
    <property type="entry name" value="HATC_C_dom"/>
</dbReference>
<dbReference type="PANTHER" id="PTHR45913">
    <property type="entry name" value="EPM2A-INTERACTING PROTEIN 1"/>
    <property type="match status" value="1"/>
</dbReference>
<reference evidence="2" key="1">
    <citation type="submission" date="2025-08" db="UniProtKB">
        <authorList>
            <consortium name="Ensembl"/>
        </authorList>
    </citation>
    <scope>IDENTIFICATION</scope>
</reference>
<dbReference type="CDD" id="cd07936">
    <property type="entry name" value="SCAN"/>
    <property type="match status" value="1"/>
</dbReference>
<organism evidence="2 3">
    <name type="scientific">Laticauda laticaudata</name>
    <name type="common">Blue-ringed sea krait</name>
    <name type="synonym">Blue-lipped sea krait</name>
    <dbReference type="NCBI Taxonomy" id="8630"/>
    <lineage>
        <taxon>Eukaryota</taxon>
        <taxon>Metazoa</taxon>
        <taxon>Chordata</taxon>
        <taxon>Craniata</taxon>
        <taxon>Vertebrata</taxon>
        <taxon>Euteleostomi</taxon>
        <taxon>Lepidosauria</taxon>
        <taxon>Squamata</taxon>
        <taxon>Bifurcata</taxon>
        <taxon>Unidentata</taxon>
        <taxon>Episquamata</taxon>
        <taxon>Toxicofera</taxon>
        <taxon>Serpentes</taxon>
        <taxon>Colubroidea</taxon>
        <taxon>Elapidae</taxon>
        <taxon>Laticaudinae</taxon>
        <taxon>Laticauda</taxon>
    </lineage>
</organism>
<proteinExistence type="predicted"/>
<dbReference type="Pfam" id="PF05699">
    <property type="entry name" value="Dimer_Tnp_hAT"/>
    <property type="match status" value="1"/>
</dbReference>
<dbReference type="Gene3D" id="1.10.4020.10">
    <property type="entry name" value="DNA breaking-rejoining enzymes"/>
    <property type="match status" value="1"/>
</dbReference>
<reference evidence="2" key="2">
    <citation type="submission" date="2025-09" db="UniProtKB">
        <authorList>
            <consortium name="Ensembl"/>
        </authorList>
    </citation>
    <scope>IDENTIFICATION</scope>
</reference>
<evidence type="ECO:0000259" key="1">
    <source>
        <dbReference type="PROSITE" id="PS50804"/>
    </source>
</evidence>
<dbReference type="InterPro" id="IPR012337">
    <property type="entry name" value="RNaseH-like_sf"/>
</dbReference>
<dbReference type="GO" id="GO:0046983">
    <property type="term" value="F:protein dimerization activity"/>
    <property type="evidence" value="ECO:0007669"/>
    <property type="project" value="InterPro"/>
</dbReference>
<dbReference type="Pfam" id="PF02023">
    <property type="entry name" value="SCAN"/>
    <property type="match status" value="1"/>
</dbReference>
<dbReference type="Ensembl" id="ENSLLTT00000014050.1">
    <property type="protein sequence ID" value="ENSLLTP00000013524.1"/>
    <property type="gene ID" value="ENSLLTG00000010354.1"/>
</dbReference>
<feature type="domain" description="SCAN box" evidence="1">
    <location>
        <begin position="11"/>
        <end position="85"/>
    </location>
</feature>
<dbReference type="SUPFAM" id="SSF53098">
    <property type="entry name" value="Ribonuclease H-like"/>
    <property type="match status" value="1"/>
</dbReference>
<dbReference type="GeneTree" id="ENSGT00940000160807"/>
<dbReference type="AlphaFoldDB" id="A0A8C5S6N5"/>
<sequence length="761" mass="87255">MEKTLVPEAPRDLCSLVAEGPRELCSRLHRLCRQWLRPERSSKGEMLDLVVLEQLLALLPAEMASWVRECGAESCSQAVALAEGFLLSQAQREEPGKGQIQMVPVMSEKQRNILHFFSNTKDNIANDSSNNNIYTSLNHELISELEPPQSSSVTIRKNIQTGGGKKKKLKVSRKYHLDYLKFGFIQEPGSELDPRPLCIVCSKILSNEGMKPSKLRRHLQSKHPDLAYKSLEYFQRMYENMEKQVTASTKMTVEDKSLLKASYLTALQIAKNKKPYTIGEELIKPCMLQACEEVLGKQAVQELNAIPMSANTIRRRIEDMAEDIENQVIKMVKNSPFYAIQLDESTDISNKALLLCFVRIECEGELQEELLCSLNLPGRTTSSEIFEALNSYFLEHGIEWKKCIGICTDGAANMTGHLSGIVAKVKNVGHPDILCTHCIIHREQLVTKEMSPGLHEVLSDIIKIVNEIRHKALNSRMFEALCEEMGSEYTHLLLHTEVRWLSRGKILTRLFALREEVKLFFYQQNNPKFQELLSDDEWVAKLAYLADIFALLNELNISLQGQLEVFALRGKMDAFQRKILLWQTRLTEDDLQMFSNFAEYMREKDVNRQVITIVQQHLQSLTESFGRYYPKKEDPRHGNMWIIDPFAANIEDSNLSLHEKENLIDLSCDDHLKVKFHSSISSPHFWLSVKSEYPLLSEKAMKILIQFSTTYLCEKTFSSVTAIKTRYRSRLEIKTTLRLAVTSLEPKIHKLISNKQKQISH</sequence>
<dbReference type="InterPro" id="IPR038269">
    <property type="entry name" value="SCAN_sf"/>
</dbReference>
<evidence type="ECO:0000313" key="2">
    <source>
        <dbReference type="Ensembl" id="ENSLLTP00000013524.1"/>
    </source>
</evidence>
<keyword evidence="3" id="KW-1185">Reference proteome</keyword>
<name>A0A8C5S6N5_LATLA</name>
<dbReference type="SMART" id="SM00431">
    <property type="entry name" value="SCAN"/>
    <property type="match status" value="1"/>
</dbReference>